<dbReference type="PRINTS" id="PR00756">
    <property type="entry name" value="ALADIPTASE"/>
</dbReference>
<reference evidence="14" key="1">
    <citation type="submission" date="2022-03" db="EMBL/GenBank/DDBJ databases">
        <title>Identification of a novel bacterium isolated from mangrove sediments.</title>
        <authorList>
            <person name="Pan X."/>
        </authorList>
    </citation>
    <scope>NUCLEOTIDE SEQUENCE</scope>
    <source>
        <strain evidence="14">B2637</strain>
    </source>
</reference>
<keyword evidence="8 9" id="KW-0482">Metalloprotease</keyword>
<feature type="chain" id="PRO_5046662400" description="Aminopeptidase" evidence="10">
    <location>
        <begin position="27"/>
        <end position="897"/>
    </location>
</feature>
<keyword evidence="15" id="KW-1185">Reference proteome</keyword>
<comment type="cofactor">
    <cofactor evidence="9">
        <name>Zn(2+)</name>
        <dbReference type="ChEBI" id="CHEBI:29105"/>
    </cofactor>
    <text evidence="9">Binds 1 zinc ion per subunit.</text>
</comment>
<sequence>MRRKLRAGATTAAAVLAFMLCQNASARDVAMPSISAENAKLAPLPETIPSSLPRTARPLHYTIQLVPDAASLSFGASVGIDLQVFEATPSLTLNGNGLTVTAATLLPEGGGAPITLTPSADEEAQTLTFAAPATIAAGRYRLDIAYTGPIGTQAAGLFALDYPDPATGKDVRGLFTQFEAPDARRFVPSFDEPSYKATFDLSAVVPTGDMAIGNMPVATSEDLGNGTKRVTFETTPRMSSYLLFFASGDFERSAITAADGVETGIVGPTGTGAQMTYARDSMAELLPYFDDYFGVRFPLPKLDNVAAPGASQFFSAMENWGAIMTFQRLLLLDPKLTSPGLKQGIYSVEAHEMAHQWFGDLVTMGWWDDLWLNEGFASWMAAKATDHFNPKWNWLLGQIDGREGAMSQDALATTHPVVQHVRTVAEMEQAFDGITYQKGQAVITMLEHYAGPDTWRDGLRRYMKAHAFSNTQSKDLWSAIEQAGGTDINRIAQAFTTQPGVPLVRVTSATCAAGKTTLELAQGEFSLEDTSGTSAQTWPIPLLLSAGEGEPVQHLMTGKTDQVTIAGCGPALINSGQLGYYRTLYGEEALGGILDGFAGLSAIDQYGLVRDNLALAMAGYQDLAVGMDFIAAVPADSDPVLAGNVASLYAALHEILEDDGAKAQLRDLASATYGPRLAALGFEAREGEDLTDTALRSELIRDLGGMGDPAVVTEARSRFQALATNPDALDGPLKSTWLAVAAANASPEDWDLMKSLAEKANSIVERQLYYAALGEAKDADLAQRTLDLAISGTPDATSGAQMIVAVAGLHPDLAWSFVRGHEDAVETLVSSSGRARFQARLVRASTNPEMVGTLEDYIAGIPADQAKPVSEALAKLKVRLRDRPRQRAQIAAWLQAR</sequence>
<evidence type="ECO:0000256" key="6">
    <source>
        <dbReference type="ARBA" id="ARBA00022801"/>
    </source>
</evidence>
<name>A0ABT0AG32_9SPHN</name>
<protein>
    <recommendedName>
        <fullName evidence="9">Aminopeptidase</fullName>
        <ecNumber evidence="9">3.4.11.-</ecNumber>
    </recommendedName>
</protein>
<dbReference type="Gene3D" id="1.25.50.20">
    <property type="match status" value="1"/>
</dbReference>
<keyword evidence="10" id="KW-0732">Signal</keyword>
<comment type="similarity">
    <text evidence="2 9">Belongs to the peptidase M1 family.</text>
</comment>
<keyword evidence="7 9" id="KW-0862">Zinc</keyword>
<proteinExistence type="inferred from homology"/>
<feature type="domain" description="Aminopeptidase N-like N-terminal" evidence="13">
    <location>
        <begin position="58"/>
        <end position="242"/>
    </location>
</feature>
<dbReference type="Gene3D" id="2.60.40.1910">
    <property type="match status" value="1"/>
</dbReference>
<dbReference type="Gene3D" id="2.60.40.1730">
    <property type="entry name" value="tricorn interacting facor f3 domain"/>
    <property type="match status" value="1"/>
</dbReference>
<dbReference type="PANTHER" id="PTHR11533:SF174">
    <property type="entry name" value="PUROMYCIN-SENSITIVE AMINOPEPTIDASE-RELATED"/>
    <property type="match status" value="1"/>
</dbReference>
<dbReference type="Pfam" id="PF17900">
    <property type="entry name" value="Peptidase_M1_N"/>
    <property type="match status" value="1"/>
</dbReference>
<evidence type="ECO:0000256" key="8">
    <source>
        <dbReference type="ARBA" id="ARBA00023049"/>
    </source>
</evidence>
<evidence type="ECO:0000256" key="1">
    <source>
        <dbReference type="ARBA" id="ARBA00000098"/>
    </source>
</evidence>
<evidence type="ECO:0000313" key="15">
    <source>
        <dbReference type="Proteomes" id="UP001162802"/>
    </source>
</evidence>
<dbReference type="PANTHER" id="PTHR11533">
    <property type="entry name" value="PROTEASE M1 ZINC METALLOPROTEASE"/>
    <property type="match status" value="1"/>
</dbReference>
<dbReference type="InterPro" id="IPR014782">
    <property type="entry name" value="Peptidase_M1_dom"/>
</dbReference>
<dbReference type="InterPro" id="IPR050344">
    <property type="entry name" value="Peptidase_M1_aminopeptidases"/>
</dbReference>
<dbReference type="InterPro" id="IPR001930">
    <property type="entry name" value="Peptidase_M1"/>
</dbReference>
<evidence type="ECO:0000313" key="14">
    <source>
        <dbReference type="EMBL" id="MCJ1962167.1"/>
    </source>
</evidence>
<dbReference type="InterPro" id="IPR027268">
    <property type="entry name" value="Peptidase_M4/M1_CTD_sf"/>
</dbReference>
<feature type="domain" description="ERAP1-like C-terminal" evidence="12">
    <location>
        <begin position="572"/>
        <end position="875"/>
    </location>
</feature>
<evidence type="ECO:0000256" key="10">
    <source>
        <dbReference type="SAM" id="SignalP"/>
    </source>
</evidence>
<evidence type="ECO:0000256" key="7">
    <source>
        <dbReference type="ARBA" id="ARBA00022833"/>
    </source>
</evidence>
<organism evidence="14 15">
    <name type="scientific">Novosphingobium mangrovi</name>
    <name type="common">ex Hu et al. 2023</name>
    <dbReference type="NCBI Taxonomy" id="2930094"/>
    <lineage>
        <taxon>Bacteria</taxon>
        <taxon>Pseudomonadati</taxon>
        <taxon>Pseudomonadota</taxon>
        <taxon>Alphaproteobacteria</taxon>
        <taxon>Sphingomonadales</taxon>
        <taxon>Sphingomonadaceae</taxon>
        <taxon>Novosphingobium</taxon>
    </lineage>
</organism>
<dbReference type="Pfam" id="PF01433">
    <property type="entry name" value="Peptidase_M1"/>
    <property type="match status" value="1"/>
</dbReference>
<accession>A0ABT0AG32</accession>
<dbReference type="InterPro" id="IPR024571">
    <property type="entry name" value="ERAP1-like_C_dom"/>
</dbReference>
<evidence type="ECO:0000259" key="11">
    <source>
        <dbReference type="Pfam" id="PF01433"/>
    </source>
</evidence>
<evidence type="ECO:0000259" key="12">
    <source>
        <dbReference type="Pfam" id="PF11838"/>
    </source>
</evidence>
<feature type="signal peptide" evidence="10">
    <location>
        <begin position="1"/>
        <end position="26"/>
    </location>
</feature>
<evidence type="ECO:0000256" key="4">
    <source>
        <dbReference type="ARBA" id="ARBA00022670"/>
    </source>
</evidence>
<dbReference type="InterPro" id="IPR045357">
    <property type="entry name" value="Aminopeptidase_N-like_N"/>
</dbReference>
<evidence type="ECO:0000256" key="3">
    <source>
        <dbReference type="ARBA" id="ARBA00022438"/>
    </source>
</evidence>
<dbReference type="Gene3D" id="1.10.390.10">
    <property type="entry name" value="Neutral Protease Domain 2"/>
    <property type="match status" value="1"/>
</dbReference>
<keyword evidence="6 9" id="KW-0378">Hydrolase</keyword>
<dbReference type="CDD" id="cd09601">
    <property type="entry name" value="M1_APN-Q_like"/>
    <property type="match status" value="1"/>
</dbReference>
<evidence type="ECO:0000256" key="9">
    <source>
        <dbReference type="RuleBase" id="RU364040"/>
    </source>
</evidence>
<keyword evidence="3 9" id="KW-0031">Aminopeptidase</keyword>
<comment type="caution">
    <text evidence="14">The sequence shown here is derived from an EMBL/GenBank/DDBJ whole genome shotgun (WGS) entry which is preliminary data.</text>
</comment>
<dbReference type="Pfam" id="PF11838">
    <property type="entry name" value="ERAP1_C"/>
    <property type="match status" value="1"/>
</dbReference>
<keyword evidence="4 9" id="KW-0645">Protease</keyword>
<dbReference type="RefSeq" id="WP_243801898.1">
    <property type="nucleotide sequence ID" value="NZ_JALHAT010000034.1"/>
</dbReference>
<evidence type="ECO:0000256" key="2">
    <source>
        <dbReference type="ARBA" id="ARBA00010136"/>
    </source>
</evidence>
<gene>
    <name evidence="14" type="ORF">MTR65_15845</name>
</gene>
<dbReference type="InterPro" id="IPR042097">
    <property type="entry name" value="Aminopeptidase_N-like_N_sf"/>
</dbReference>
<evidence type="ECO:0000256" key="5">
    <source>
        <dbReference type="ARBA" id="ARBA00022723"/>
    </source>
</evidence>
<feature type="domain" description="Peptidase M1 membrane alanine aminopeptidase" evidence="11">
    <location>
        <begin position="277"/>
        <end position="494"/>
    </location>
</feature>
<dbReference type="SUPFAM" id="SSF55486">
    <property type="entry name" value="Metalloproteases ('zincins'), catalytic domain"/>
    <property type="match status" value="1"/>
</dbReference>
<dbReference type="EMBL" id="JALHAT010000034">
    <property type="protein sequence ID" value="MCJ1962167.1"/>
    <property type="molecule type" value="Genomic_DNA"/>
</dbReference>
<dbReference type="EC" id="3.4.11.-" evidence="9"/>
<dbReference type="SUPFAM" id="SSF63737">
    <property type="entry name" value="Leukotriene A4 hydrolase N-terminal domain"/>
    <property type="match status" value="1"/>
</dbReference>
<dbReference type="InterPro" id="IPR034016">
    <property type="entry name" value="M1_APN-typ"/>
</dbReference>
<keyword evidence="5 9" id="KW-0479">Metal-binding</keyword>
<evidence type="ECO:0000259" key="13">
    <source>
        <dbReference type="Pfam" id="PF17900"/>
    </source>
</evidence>
<dbReference type="Proteomes" id="UP001162802">
    <property type="component" value="Unassembled WGS sequence"/>
</dbReference>
<comment type="catalytic activity">
    <reaction evidence="1">
        <text>Release of an N-terminal amino acid, Xaa-|-Yaa- from a peptide, amide or arylamide. Xaa is preferably Ala, but may be most amino acids including Pro (slow action). When a terminal hydrophobic residue is followed by a prolyl residue, the two may be released as an intact Xaa-Pro dipeptide.</text>
        <dbReference type="EC" id="3.4.11.2"/>
    </reaction>
</comment>